<dbReference type="Gene3D" id="3.30.420.10">
    <property type="entry name" value="Ribonuclease H-like superfamily/Ribonuclease H"/>
    <property type="match status" value="1"/>
</dbReference>
<sequence length="526" mass="58297">MSNTAHPMSAMSADSRFCHTCQRPFVDSIALSMHCRTSKAHSMAVPAPSQSTSKPSKNARSTNLIHECKVCDKRFKDKKALRNHKQDSQKHKALLSRSKDTTAGVSLSPTTADFTTTGNEEIDTTAEELSDMSLGGVAITPTDILNGGVVPAPSTGPSVPTTPYHDEATETLIPFLTSTAEHQEETPVRGDWSFIPFIERDSLLDALQAQCHPVECLARERYWTEKPTRADIDMTRKCNHCGVMKRKLDNTSESVCRFHPAKKAFERGIIQGRGRGPSNGPCFLCEKTGRGGCISLTEHEFAPADAKLRTMEQSPSCNPDARKAVVLDCEMVGVLGTNNRETSEVVRVSAVDFLSGEVLIDTYVEPLQRVISWRSKVSGVTKSLLAEMRHQGRTIGSWKLAREAVWRFIDERTILIGQSLNNDLEALGMVHTCVVDSALMTRDAVGEDCHRFWALKTLVQQFLNREIQTGTAGHDCVEDTFAAREVVLWCLQNRDQLRVWAASELEIIMQKQKEKLKKEPEGSPAT</sequence>
<organism evidence="7 8">
    <name type="scientific">Aspergillus cavernicola</name>
    <dbReference type="NCBI Taxonomy" id="176166"/>
    <lineage>
        <taxon>Eukaryota</taxon>
        <taxon>Fungi</taxon>
        <taxon>Dikarya</taxon>
        <taxon>Ascomycota</taxon>
        <taxon>Pezizomycotina</taxon>
        <taxon>Eurotiomycetes</taxon>
        <taxon>Eurotiomycetidae</taxon>
        <taxon>Eurotiales</taxon>
        <taxon>Aspergillaceae</taxon>
        <taxon>Aspergillus</taxon>
        <taxon>Aspergillus subgen. Nidulantes</taxon>
    </lineage>
</organism>
<keyword evidence="4" id="KW-0863">Zinc-finger</keyword>
<dbReference type="Proteomes" id="UP001610335">
    <property type="component" value="Unassembled WGS sequence"/>
</dbReference>
<evidence type="ECO:0000259" key="6">
    <source>
        <dbReference type="PROSITE" id="PS50157"/>
    </source>
</evidence>
<evidence type="ECO:0000313" key="7">
    <source>
        <dbReference type="EMBL" id="KAL2827366.1"/>
    </source>
</evidence>
<keyword evidence="4" id="KW-0862">Zinc</keyword>
<evidence type="ECO:0000313" key="8">
    <source>
        <dbReference type="Proteomes" id="UP001610335"/>
    </source>
</evidence>
<gene>
    <name evidence="7" type="ORF">BDW59DRAFT_144160</name>
</gene>
<dbReference type="EMBL" id="JBFXLS010000025">
    <property type="protein sequence ID" value="KAL2827366.1"/>
    <property type="molecule type" value="Genomic_DNA"/>
</dbReference>
<dbReference type="PANTHER" id="PTHR12801:SF114">
    <property type="entry name" value="EXONUCLEASE, PUTATIVE (AFU_ORTHOLOGUE AFUA_7G00870)-RELATED"/>
    <property type="match status" value="1"/>
</dbReference>
<dbReference type="InterPro" id="IPR013087">
    <property type="entry name" value="Znf_C2H2_type"/>
</dbReference>
<dbReference type="InterPro" id="IPR013520">
    <property type="entry name" value="Ribonucl_H"/>
</dbReference>
<evidence type="ECO:0000256" key="1">
    <source>
        <dbReference type="ARBA" id="ARBA00022722"/>
    </source>
</evidence>
<name>A0ABR4IHY8_9EURO</name>
<dbReference type="InterPro" id="IPR036236">
    <property type="entry name" value="Znf_C2H2_sf"/>
</dbReference>
<dbReference type="PANTHER" id="PTHR12801">
    <property type="entry name" value="RNA EXONUCLEASE REXO1 / RECO3 FAMILY MEMBER-RELATED"/>
    <property type="match status" value="1"/>
</dbReference>
<keyword evidence="4" id="KW-0479">Metal-binding</keyword>
<dbReference type="InterPro" id="IPR012337">
    <property type="entry name" value="RNaseH-like_sf"/>
</dbReference>
<dbReference type="InterPro" id="IPR036397">
    <property type="entry name" value="RNaseH_sf"/>
</dbReference>
<evidence type="ECO:0000256" key="3">
    <source>
        <dbReference type="ARBA" id="ARBA00022839"/>
    </source>
</evidence>
<keyword evidence="2" id="KW-0378">Hydrolase</keyword>
<keyword evidence="3" id="KW-0269">Exonuclease</keyword>
<dbReference type="SUPFAM" id="SSF53098">
    <property type="entry name" value="Ribonuclease H-like"/>
    <property type="match status" value="1"/>
</dbReference>
<dbReference type="SMART" id="SM00355">
    <property type="entry name" value="ZnF_C2H2"/>
    <property type="match status" value="2"/>
</dbReference>
<evidence type="ECO:0000256" key="2">
    <source>
        <dbReference type="ARBA" id="ARBA00022801"/>
    </source>
</evidence>
<dbReference type="SMART" id="SM00479">
    <property type="entry name" value="EXOIII"/>
    <property type="match status" value="1"/>
</dbReference>
<feature type="domain" description="C2H2-type" evidence="6">
    <location>
        <begin position="16"/>
        <end position="46"/>
    </location>
</feature>
<keyword evidence="1" id="KW-0540">Nuclease</keyword>
<dbReference type="InterPro" id="IPR047021">
    <property type="entry name" value="REXO1/3/4-like"/>
</dbReference>
<keyword evidence="8" id="KW-1185">Reference proteome</keyword>
<dbReference type="PROSITE" id="PS50157">
    <property type="entry name" value="ZINC_FINGER_C2H2_2"/>
    <property type="match status" value="2"/>
</dbReference>
<dbReference type="SUPFAM" id="SSF57667">
    <property type="entry name" value="beta-beta-alpha zinc fingers"/>
    <property type="match status" value="1"/>
</dbReference>
<comment type="caution">
    <text evidence="7">The sequence shown here is derived from an EMBL/GenBank/DDBJ whole genome shotgun (WGS) entry which is preliminary data.</text>
</comment>
<reference evidence="7 8" key="1">
    <citation type="submission" date="2024-07" db="EMBL/GenBank/DDBJ databases">
        <title>Section-level genome sequencing and comparative genomics of Aspergillus sections Usti and Cavernicolus.</title>
        <authorList>
            <consortium name="Lawrence Berkeley National Laboratory"/>
            <person name="Nybo J.L."/>
            <person name="Vesth T.C."/>
            <person name="Theobald S."/>
            <person name="Frisvad J.C."/>
            <person name="Larsen T.O."/>
            <person name="Kjaerboelling I."/>
            <person name="Rothschild-Mancinelli K."/>
            <person name="Lyhne E.K."/>
            <person name="Kogle M.E."/>
            <person name="Barry K."/>
            <person name="Clum A."/>
            <person name="Na H."/>
            <person name="Ledsgaard L."/>
            <person name="Lin J."/>
            <person name="Lipzen A."/>
            <person name="Kuo A."/>
            <person name="Riley R."/>
            <person name="Mondo S."/>
            <person name="LaButti K."/>
            <person name="Haridas S."/>
            <person name="Pangalinan J."/>
            <person name="Salamov A.A."/>
            <person name="Simmons B.A."/>
            <person name="Magnuson J.K."/>
            <person name="Chen J."/>
            <person name="Drula E."/>
            <person name="Henrissat B."/>
            <person name="Wiebenga A."/>
            <person name="Lubbers R.J."/>
            <person name="Gomes A.C."/>
            <person name="Makela M.R."/>
            <person name="Stajich J."/>
            <person name="Grigoriev I.V."/>
            <person name="Mortensen U.H."/>
            <person name="De vries R.P."/>
            <person name="Baker S.E."/>
            <person name="Andersen M.R."/>
        </authorList>
    </citation>
    <scope>NUCLEOTIDE SEQUENCE [LARGE SCALE GENOMIC DNA]</scope>
    <source>
        <strain evidence="7 8">CBS 600.67</strain>
    </source>
</reference>
<feature type="compositionally biased region" description="Basic and acidic residues" evidence="5">
    <location>
        <begin position="79"/>
        <end position="90"/>
    </location>
</feature>
<evidence type="ECO:0000256" key="4">
    <source>
        <dbReference type="PROSITE-ProRule" id="PRU00042"/>
    </source>
</evidence>
<feature type="domain" description="C2H2-type" evidence="6">
    <location>
        <begin position="66"/>
        <end position="91"/>
    </location>
</feature>
<dbReference type="CDD" id="cd06137">
    <property type="entry name" value="DEDDh_RNase"/>
    <property type="match status" value="1"/>
</dbReference>
<accession>A0ABR4IHY8</accession>
<protein>
    <submittedName>
        <fullName evidence="7">Ribonuclease H-like domain-containing protein</fullName>
    </submittedName>
</protein>
<feature type="region of interest" description="Disordered" evidence="5">
    <location>
        <begin position="79"/>
        <end position="119"/>
    </location>
</feature>
<proteinExistence type="predicted"/>
<dbReference type="Gene3D" id="3.30.160.60">
    <property type="entry name" value="Classic Zinc Finger"/>
    <property type="match status" value="1"/>
</dbReference>
<evidence type="ECO:0000256" key="5">
    <source>
        <dbReference type="SAM" id="MobiDB-lite"/>
    </source>
</evidence>
<feature type="compositionally biased region" description="Polar residues" evidence="5">
    <location>
        <begin position="101"/>
        <end position="119"/>
    </location>
</feature>